<feature type="transmembrane region" description="Helical" evidence="11">
    <location>
        <begin position="176"/>
        <end position="198"/>
    </location>
</feature>
<dbReference type="PANTHER" id="PTHR30413">
    <property type="entry name" value="INNER MEMBRANE TRANSPORT PERMEASE"/>
    <property type="match status" value="1"/>
</dbReference>
<keyword evidence="6 11" id="KW-0812">Transmembrane</keyword>
<accession>A0A4Q7VMQ7</accession>
<gene>
    <name evidence="13" type="ORF">EV670_2007</name>
</gene>
<evidence type="ECO:0000256" key="4">
    <source>
        <dbReference type="ARBA" id="ARBA00022475"/>
    </source>
</evidence>
<comment type="caution">
    <text evidence="13">The sequence shown here is derived from an EMBL/GenBank/DDBJ whole genome shotgun (WGS) entry which is preliminary data.</text>
</comment>
<keyword evidence="10 11" id="KW-0472">Membrane</keyword>
<keyword evidence="3 11" id="KW-0813">Transport</keyword>
<dbReference type="PIRSF" id="PIRSF006648">
    <property type="entry name" value="DrrB"/>
    <property type="match status" value="1"/>
</dbReference>
<evidence type="ECO:0000256" key="8">
    <source>
        <dbReference type="ARBA" id="ARBA00022989"/>
    </source>
</evidence>
<evidence type="ECO:0000256" key="1">
    <source>
        <dbReference type="ARBA" id="ARBA00004651"/>
    </source>
</evidence>
<dbReference type="InterPro" id="IPR000412">
    <property type="entry name" value="ABC_2_transport"/>
</dbReference>
<keyword evidence="7" id="KW-0972">Capsule biogenesis/degradation</keyword>
<dbReference type="RefSeq" id="WP_130431736.1">
    <property type="nucleotide sequence ID" value="NZ_SHKP01000006.1"/>
</dbReference>
<evidence type="ECO:0000256" key="7">
    <source>
        <dbReference type="ARBA" id="ARBA00022903"/>
    </source>
</evidence>
<reference evidence="13 14" key="1">
    <citation type="submission" date="2019-02" db="EMBL/GenBank/DDBJ databases">
        <title>Genomic Encyclopedia of Type Strains, Phase IV (KMG-IV): sequencing the most valuable type-strain genomes for metagenomic binning, comparative biology and taxonomic classification.</title>
        <authorList>
            <person name="Goeker M."/>
        </authorList>
    </citation>
    <scope>NUCLEOTIDE SEQUENCE [LARGE SCALE GENOMIC DNA]</scope>
    <source>
        <strain evidence="13 14">DSM 19570</strain>
    </source>
</reference>
<feature type="transmembrane region" description="Helical" evidence="11">
    <location>
        <begin position="66"/>
        <end position="88"/>
    </location>
</feature>
<protein>
    <recommendedName>
        <fullName evidence="11">Transport permease protein</fullName>
    </recommendedName>
</protein>
<dbReference type="Proteomes" id="UP000293671">
    <property type="component" value="Unassembled WGS sequence"/>
</dbReference>
<comment type="similarity">
    <text evidence="2 11">Belongs to the ABC-2 integral membrane protein family.</text>
</comment>
<keyword evidence="4 11" id="KW-1003">Cell membrane</keyword>
<comment type="subcellular location">
    <subcellularLocation>
        <location evidence="11">Cell inner membrane</location>
        <topology evidence="11">Multi-pass membrane protein</topology>
    </subcellularLocation>
    <subcellularLocation>
        <location evidence="1">Cell membrane</location>
        <topology evidence="1">Multi-pass membrane protein</topology>
    </subcellularLocation>
</comment>
<feature type="transmembrane region" description="Helical" evidence="11">
    <location>
        <begin position="146"/>
        <end position="167"/>
    </location>
</feature>
<keyword evidence="14" id="KW-1185">Reference proteome</keyword>
<dbReference type="AlphaFoldDB" id="A0A4Q7VMQ7"/>
<sequence>MLRAKRSAWAVQRAVVFALLLRELKTRLGGRWLGVFWLLLEPLAYLLLQVLMFSTMHAAVSPSIEYPVFLITGMLPFLIFRSLMFRLMDGIDANRGLFGYRQVKPIDTLVSRGLLEIGLQSIVYLIALATLGWFGYHWWPAEPLELIAVSIVLITMGASLGLLFAVLTNDVPQLRAFVRITSFPLYLLSGVILSVHALPPELQKWLLWNPVLHLVELSRHSFFPQYPLLAGINLGYPLGITVVVLALALSLYRVRRDRLIAA</sequence>
<dbReference type="GO" id="GO:0015920">
    <property type="term" value="P:lipopolysaccharide transport"/>
    <property type="evidence" value="ECO:0007669"/>
    <property type="project" value="TreeGrafter"/>
</dbReference>
<evidence type="ECO:0000256" key="9">
    <source>
        <dbReference type="ARBA" id="ARBA00023047"/>
    </source>
</evidence>
<dbReference type="PANTHER" id="PTHR30413:SF10">
    <property type="entry name" value="CAPSULE POLYSACCHARIDE EXPORT INNER-MEMBRANE PROTEIN CTRC"/>
    <property type="match status" value="1"/>
</dbReference>
<feature type="transmembrane region" description="Helical" evidence="11">
    <location>
        <begin position="32"/>
        <end position="54"/>
    </location>
</feature>
<keyword evidence="5" id="KW-0762">Sugar transport</keyword>
<evidence type="ECO:0000256" key="11">
    <source>
        <dbReference type="RuleBase" id="RU361157"/>
    </source>
</evidence>
<organism evidence="13 14">
    <name type="scientific">Rivibacter subsaxonicus</name>
    <dbReference type="NCBI Taxonomy" id="457575"/>
    <lineage>
        <taxon>Bacteria</taxon>
        <taxon>Pseudomonadati</taxon>
        <taxon>Pseudomonadota</taxon>
        <taxon>Betaproteobacteria</taxon>
        <taxon>Burkholderiales</taxon>
        <taxon>Rivibacter</taxon>
    </lineage>
</organism>
<dbReference type="EMBL" id="SHKP01000006">
    <property type="protein sequence ID" value="RZT97616.1"/>
    <property type="molecule type" value="Genomic_DNA"/>
</dbReference>
<dbReference type="Pfam" id="PF01061">
    <property type="entry name" value="ABC2_membrane"/>
    <property type="match status" value="1"/>
</dbReference>
<dbReference type="PROSITE" id="PS51012">
    <property type="entry name" value="ABC_TM2"/>
    <property type="match status" value="1"/>
</dbReference>
<feature type="transmembrane region" description="Helical" evidence="11">
    <location>
        <begin position="109"/>
        <end position="134"/>
    </location>
</feature>
<evidence type="ECO:0000313" key="14">
    <source>
        <dbReference type="Proteomes" id="UP000293671"/>
    </source>
</evidence>
<feature type="transmembrane region" description="Helical" evidence="11">
    <location>
        <begin position="234"/>
        <end position="252"/>
    </location>
</feature>
<evidence type="ECO:0000256" key="10">
    <source>
        <dbReference type="ARBA" id="ARBA00023136"/>
    </source>
</evidence>
<evidence type="ECO:0000256" key="2">
    <source>
        <dbReference type="ARBA" id="ARBA00007783"/>
    </source>
</evidence>
<dbReference type="OrthoDB" id="9814458at2"/>
<keyword evidence="8 11" id="KW-1133">Transmembrane helix</keyword>
<keyword evidence="9" id="KW-0625">Polysaccharide transport</keyword>
<evidence type="ECO:0000256" key="5">
    <source>
        <dbReference type="ARBA" id="ARBA00022597"/>
    </source>
</evidence>
<feature type="domain" description="ABC transmembrane type-2" evidence="12">
    <location>
        <begin position="33"/>
        <end position="255"/>
    </location>
</feature>
<proteinExistence type="inferred from homology"/>
<dbReference type="GO" id="GO:0140359">
    <property type="term" value="F:ABC-type transporter activity"/>
    <property type="evidence" value="ECO:0007669"/>
    <property type="project" value="InterPro"/>
</dbReference>
<evidence type="ECO:0000256" key="3">
    <source>
        <dbReference type="ARBA" id="ARBA00022448"/>
    </source>
</evidence>
<evidence type="ECO:0000259" key="12">
    <source>
        <dbReference type="PROSITE" id="PS51012"/>
    </source>
</evidence>
<dbReference type="GO" id="GO:0015774">
    <property type="term" value="P:polysaccharide transport"/>
    <property type="evidence" value="ECO:0007669"/>
    <property type="project" value="UniProtKB-KW"/>
</dbReference>
<evidence type="ECO:0000256" key="6">
    <source>
        <dbReference type="ARBA" id="ARBA00022692"/>
    </source>
</evidence>
<dbReference type="InterPro" id="IPR047817">
    <property type="entry name" value="ABC2_TM_bact-type"/>
</dbReference>
<name>A0A4Q7VMQ7_9BURK</name>
<dbReference type="InterPro" id="IPR013525">
    <property type="entry name" value="ABC2_TM"/>
</dbReference>
<dbReference type="GO" id="GO:0043190">
    <property type="term" value="C:ATP-binding cassette (ABC) transporter complex"/>
    <property type="evidence" value="ECO:0007669"/>
    <property type="project" value="InterPro"/>
</dbReference>
<dbReference type="PRINTS" id="PR00164">
    <property type="entry name" value="ABC2TRNSPORT"/>
</dbReference>
<evidence type="ECO:0000313" key="13">
    <source>
        <dbReference type="EMBL" id="RZT97616.1"/>
    </source>
</evidence>